<evidence type="ECO:0000313" key="13">
    <source>
        <dbReference type="Ensembl" id="ENSNLEP00000017512.2"/>
    </source>
</evidence>
<keyword evidence="8" id="KW-0675">Receptor</keyword>
<dbReference type="Proteomes" id="UP000001073">
    <property type="component" value="Chromosome 12"/>
</dbReference>
<dbReference type="InterPro" id="IPR007110">
    <property type="entry name" value="Ig-like_dom"/>
</dbReference>
<dbReference type="Ensembl" id="ENSNLET00000018386.2">
    <property type="protein sequence ID" value="ENSNLEP00000017512.2"/>
    <property type="gene ID" value="ENSNLEG00000014401.3"/>
</dbReference>
<evidence type="ECO:0000256" key="2">
    <source>
        <dbReference type="ARBA" id="ARBA00022475"/>
    </source>
</evidence>
<dbReference type="GO" id="GO:0042119">
    <property type="term" value="P:neutrophil activation"/>
    <property type="evidence" value="ECO:0007669"/>
    <property type="project" value="Ensembl"/>
</dbReference>
<evidence type="ECO:0000256" key="3">
    <source>
        <dbReference type="ARBA" id="ARBA00022652"/>
    </source>
</evidence>
<dbReference type="FunFam" id="2.60.40.10:FF:000356">
    <property type="entry name" value="Low affinity immunoglobulin gamma Fc region receptor III-A"/>
    <property type="match status" value="1"/>
</dbReference>
<dbReference type="STRING" id="61853.ENSNLEP00000017512"/>
<keyword evidence="6 11" id="KW-0472">Membrane</keyword>
<evidence type="ECO:0000313" key="14">
    <source>
        <dbReference type="Proteomes" id="UP000001073"/>
    </source>
</evidence>
<dbReference type="PANTHER" id="PTHR11481:SF103">
    <property type="entry name" value="LOW AFFINITY IMMUNOGLOBULIN GAMMA FC REGION RECEPTOR III-A-RELATED"/>
    <property type="match status" value="1"/>
</dbReference>
<evidence type="ECO:0000256" key="10">
    <source>
        <dbReference type="ARBA" id="ARBA00023319"/>
    </source>
</evidence>
<evidence type="ECO:0000256" key="8">
    <source>
        <dbReference type="ARBA" id="ARBA00023170"/>
    </source>
</evidence>
<dbReference type="Gene3D" id="2.60.40.10">
    <property type="entry name" value="Immunoglobulins"/>
    <property type="match status" value="2"/>
</dbReference>
<dbReference type="AlphaFoldDB" id="G1RW85"/>
<evidence type="ECO:0000256" key="6">
    <source>
        <dbReference type="ARBA" id="ARBA00023136"/>
    </source>
</evidence>
<keyword evidence="10" id="KW-0393">Immunoglobulin domain</keyword>
<dbReference type="Pfam" id="PF13895">
    <property type="entry name" value="Ig_2"/>
    <property type="match status" value="2"/>
</dbReference>
<proteinExistence type="predicted"/>
<dbReference type="GO" id="GO:0019770">
    <property type="term" value="F:IgG receptor activity"/>
    <property type="evidence" value="ECO:0007669"/>
    <property type="project" value="Ensembl"/>
</dbReference>
<organism evidence="13 14">
    <name type="scientific">Nomascus leucogenys</name>
    <name type="common">Northern white-cheeked gibbon</name>
    <name type="synonym">Hylobates leucogenys</name>
    <dbReference type="NCBI Taxonomy" id="61853"/>
    <lineage>
        <taxon>Eukaryota</taxon>
        <taxon>Metazoa</taxon>
        <taxon>Chordata</taxon>
        <taxon>Craniata</taxon>
        <taxon>Vertebrata</taxon>
        <taxon>Euteleostomi</taxon>
        <taxon>Mammalia</taxon>
        <taxon>Eutheria</taxon>
        <taxon>Euarchontoglires</taxon>
        <taxon>Primates</taxon>
        <taxon>Haplorrhini</taxon>
        <taxon>Catarrhini</taxon>
        <taxon>Hylobatidae</taxon>
        <taxon>Nomascus</taxon>
    </lineage>
</organism>
<evidence type="ECO:0000256" key="1">
    <source>
        <dbReference type="ARBA" id="ARBA00004236"/>
    </source>
</evidence>
<protein>
    <recommendedName>
        <fullName evidence="12">Ig-like domain-containing protein</fullName>
    </recommendedName>
</protein>
<dbReference type="InterPro" id="IPR036179">
    <property type="entry name" value="Ig-like_dom_sf"/>
</dbReference>
<reference evidence="13 14" key="1">
    <citation type="submission" date="2012-10" db="EMBL/GenBank/DDBJ databases">
        <authorList>
            <consortium name="Gibbon Genome Sequencing Consortium"/>
        </authorList>
    </citation>
    <scope>NUCLEOTIDE SEQUENCE [LARGE SCALE GENOMIC DNA]</scope>
</reference>
<reference evidence="13" key="2">
    <citation type="submission" date="2025-08" db="UniProtKB">
        <authorList>
            <consortium name="Ensembl"/>
        </authorList>
    </citation>
    <scope>IDENTIFICATION</scope>
</reference>
<dbReference type="InterPro" id="IPR013783">
    <property type="entry name" value="Ig-like_fold"/>
</dbReference>
<keyword evidence="4" id="KW-0732">Signal</keyword>
<keyword evidence="14" id="KW-1185">Reference proteome</keyword>
<dbReference type="HOGENOM" id="CLU_023383_1_0_1"/>
<dbReference type="SUPFAM" id="SSF48726">
    <property type="entry name" value="Immunoglobulin"/>
    <property type="match status" value="2"/>
</dbReference>
<dbReference type="InParanoid" id="G1RW85"/>
<keyword evidence="3" id="KW-0390">IgG-binding protein</keyword>
<dbReference type="GO" id="GO:0001913">
    <property type="term" value="P:T cell mediated cytotoxicity"/>
    <property type="evidence" value="ECO:0007669"/>
    <property type="project" value="Ensembl"/>
</dbReference>
<keyword evidence="7" id="KW-1015">Disulfide bond</keyword>
<feature type="domain" description="Ig-like" evidence="12">
    <location>
        <begin position="158"/>
        <end position="227"/>
    </location>
</feature>
<accession>G1RW85</accession>
<dbReference type="SMART" id="SM00409">
    <property type="entry name" value="IG"/>
    <property type="match status" value="2"/>
</dbReference>
<evidence type="ECO:0000256" key="9">
    <source>
        <dbReference type="ARBA" id="ARBA00023180"/>
    </source>
</evidence>
<dbReference type="GO" id="GO:0001788">
    <property type="term" value="P:antibody-dependent cellular cytotoxicity"/>
    <property type="evidence" value="ECO:0007669"/>
    <property type="project" value="TreeGrafter"/>
</dbReference>
<dbReference type="FunCoup" id="G1RW85">
    <property type="interactions" value="338"/>
</dbReference>
<dbReference type="GO" id="GO:0017038">
    <property type="term" value="P:protein import"/>
    <property type="evidence" value="ECO:0007669"/>
    <property type="project" value="Ensembl"/>
</dbReference>
<evidence type="ECO:0000256" key="11">
    <source>
        <dbReference type="SAM" id="Phobius"/>
    </source>
</evidence>
<feature type="transmembrane region" description="Helical" evidence="11">
    <location>
        <begin position="245"/>
        <end position="267"/>
    </location>
</feature>
<keyword evidence="2" id="KW-1003">Cell membrane</keyword>
<dbReference type="PANTHER" id="PTHR11481">
    <property type="entry name" value="IMMUNOGLOBULIN FC RECEPTOR"/>
    <property type="match status" value="1"/>
</dbReference>
<gene>
    <name evidence="13" type="primary">LOC101176357</name>
</gene>
<dbReference type="InterPro" id="IPR050488">
    <property type="entry name" value="Ig_Fc_receptor"/>
</dbReference>
<reference evidence="13" key="3">
    <citation type="submission" date="2025-09" db="UniProtKB">
        <authorList>
            <consortium name="Ensembl"/>
        </authorList>
    </citation>
    <scope>IDENTIFICATION</scope>
</reference>
<dbReference type="CDD" id="cd05752">
    <property type="entry name" value="Ig1_FcgammaR_like"/>
    <property type="match status" value="1"/>
</dbReference>
<sequence length="292" mass="33075">MGGWAGERLFTSSCLVGLVPLGLWISVVTCPLQRGIMWQLLLPTALLLLVSAETGTRTEDSPKAVVFLEPQWHRVLEKDNVTLKCQGAYSPEDNSTQWFHNGSLISSQASSYFIATARIHDSGEYRCRTNLSAPSDPVQLEVHIGWLLLQAPRLVFKEEDPIHLRCHSWKNTALHKVTYLQNGKGRKYFHHNSDFYIPNAKLEDSGSYFCRGLIGSKNVSSETVNITITQGLAVTTISSFFPPGYQISFCLVMVFLFAVDTGLYFSVKRNIRSSTRDWKDHKFKWRKDPQDK</sequence>
<comment type="subcellular location">
    <subcellularLocation>
        <location evidence="1">Cell membrane</location>
    </subcellularLocation>
</comment>
<evidence type="ECO:0000256" key="4">
    <source>
        <dbReference type="ARBA" id="ARBA00022729"/>
    </source>
</evidence>
<feature type="domain" description="Ig-like" evidence="12">
    <location>
        <begin position="62"/>
        <end position="143"/>
    </location>
</feature>
<keyword evidence="5" id="KW-0677">Repeat</keyword>
<dbReference type="GO" id="GO:0019767">
    <property type="term" value="F:IgE receptor activity"/>
    <property type="evidence" value="ECO:0007669"/>
    <property type="project" value="Ensembl"/>
</dbReference>
<dbReference type="OMA" id="GDNSTQW"/>
<dbReference type="GO" id="GO:0160006">
    <property type="term" value="P:Fc receptor-mediated immune complex endocytosis"/>
    <property type="evidence" value="ECO:0007669"/>
    <property type="project" value="Ensembl"/>
</dbReference>
<keyword evidence="11" id="KW-0812">Transmembrane</keyword>
<dbReference type="GeneTree" id="ENSGT01050000244808"/>
<keyword evidence="9" id="KW-0325">Glycoprotein</keyword>
<evidence type="ECO:0000256" key="5">
    <source>
        <dbReference type="ARBA" id="ARBA00022737"/>
    </source>
</evidence>
<dbReference type="EMBL" id="ADFV01184119">
    <property type="status" value="NOT_ANNOTATED_CDS"/>
    <property type="molecule type" value="Genomic_DNA"/>
</dbReference>
<keyword evidence="11" id="KW-1133">Transmembrane helix</keyword>
<dbReference type="CDD" id="cd05753">
    <property type="entry name" value="Ig2_FcgammaR_like"/>
    <property type="match status" value="1"/>
</dbReference>
<evidence type="ECO:0000256" key="7">
    <source>
        <dbReference type="ARBA" id="ARBA00023157"/>
    </source>
</evidence>
<dbReference type="InterPro" id="IPR003599">
    <property type="entry name" value="Ig_sub"/>
</dbReference>
<dbReference type="eggNOG" id="ENOG502RU1M">
    <property type="taxonomic scope" value="Eukaryota"/>
</dbReference>
<dbReference type="GO" id="GO:0019864">
    <property type="term" value="F:IgG binding"/>
    <property type="evidence" value="ECO:0007669"/>
    <property type="project" value="UniProtKB-KW"/>
</dbReference>
<evidence type="ECO:0000259" key="12">
    <source>
        <dbReference type="PROSITE" id="PS50835"/>
    </source>
</evidence>
<dbReference type="PROSITE" id="PS50835">
    <property type="entry name" value="IG_LIKE"/>
    <property type="match status" value="2"/>
</dbReference>
<name>G1RW85_NOMLE</name>
<dbReference type="GO" id="GO:0140507">
    <property type="term" value="P:granzyme-mediated programmed cell death signaling pathway"/>
    <property type="evidence" value="ECO:0007669"/>
    <property type="project" value="Ensembl"/>
</dbReference>
<dbReference type="GO" id="GO:0045780">
    <property type="term" value="P:positive regulation of bone resorption"/>
    <property type="evidence" value="ECO:0007669"/>
    <property type="project" value="Ensembl"/>
</dbReference>
<dbReference type="GO" id="GO:0002468">
    <property type="term" value="P:dendritic cell antigen processing and presentation"/>
    <property type="evidence" value="ECO:0007669"/>
    <property type="project" value="Ensembl"/>
</dbReference>
<dbReference type="FunFam" id="2.60.40.10:FF:000217">
    <property type="entry name" value="High affinity immunoglobulin gamma Fc receptor I"/>
    <property type="match status" value="1"/>
</dbReference>
<dbReference type="GO" id="GO:0071806">
    <property type="term" value="P:protein transmembrane transport"/>
    <property type="evidence" value="ECO:0007669"/>
    <property type="project" value="Ensembl"/>
</dbReference>
<dbReference type="GO" id="GO:0009897">
    <property type="term" value="C:external side of plasma membrane"/>
    <property type="evidence" value="ECO:0007669"/>
    <property type="project" value="TreeGrafter"/>
</dbReference>